<dbReference type="RefSeq" id="WP_138162250.1">
    <property type="nucleotide sequence ID" value="NZ_VAUA01000003.1"/>
</dbReference>
<dbReference type="AlphaFoldDB" id="A0A5R8ZMN6"/>
<accession>A0A5R8ZMN6</accession>
<organism evidence="6 9">
    <name type="scientific">Parasedimentitalea maritima</name>
    <dbReference type="NCBI Taxonomy" id="2578117"/>
    <lineage>
        <taxon>Bacteria</taxon>
        <taxon>Pseudomonadati</taxon>
        <taxon>Pseudomonadota</taxon>
        <taxon>Alphaproteobacteria</taxon>
        <taxon>Rhodobacterales</taxon>
        <taxon>Paracoccaceae</taxon>
        <taxon>Parasedimentitalea</taxon>
    </lineage>
</organism>
<dbReference type="Pfam" id="PF00700">
    <property type="entry name" value="Flagellin_C"/>
    <property type="match status" value="1"/>
</dbReference>
<dbReference type="InterPro" id="IPR001029">
    <property type="entry name" value="Flagellin_N"/>
</dbReference>
<comment type="caution">
    <text evidence="6">The sequence shown here is derived from an EMBL/GenBank/DDBJ whole genome shotgun (WGS) entry which is preliminary data.</text>
</comment>
<dbReference type="InterPro" id="IPR046358">
    <property type="entry name" value="Flagellin_C"/>
</dbReference>
<proteinExistence type="inferred from homology"/>
<reference evidence="7 8" key="1">
    <citation type="submission" date="2019-05" db="EMBL/GenBank/DDBJ databases">
        <title>Draft genome sequence of Pelagicola sp. DSW4-44.</title>
        <authorList>
            <person name="Oh J."/>
        </authorList>
    </citation>
    <scope>NUCLEOTIDE SEQUENCE [LARGE SCALE GENOMIC DNA]</scope>
    <source>
        <strain evidence="7 8">DSW4-44</strain>
    </source>
</reference>
<accession>A0A6A4RCQ5</accession>
<dbReference type="OrthoDB" id="8328560at2"/>
<dbReference type="PRINTS" id="PR00207">
    <property type="entry name" value="FLAGELLIN"/>
</dbReference>
<protein>
    <recommendedName>
        <fullName evidence="3">Flagellin</fullName>
    </recommendedName>
</protein>
<sequence length="282" mass="28886">MTSILTNNGAMVALQTLQSVNDNLTTAQNEISTGKRVGSASDNAAVWAISKTMESDIAGFEAISESLSVGEATVSVASAGAEQIVEKLTEIKELIVSAQSENVDHTKIQNDIDAKAEQVAAIIGAAQFNGANLLATDVDGNGATSLGVLASLDRVGATGTPTATEITVTTVDFEANVDLAANLTSIADVTTAATALGEIEGFLTVAITGAAALGSDTARLKDQGDFVGKLTDSMKMGVSSMTDTNMEEASARLKALQTQQQLAVQSLSIANGAPQSIMTLFR</sequence>
<dbReference type="InterPro" id="IPR001492">
    <property type="entry name" value="Flagellin"/>
</dbReference>
<dbReference type="Proteomes" id="UP000305041">
    <property type="component" value="Unassembled WGS sequence"/>
</dbReference>
<dbReference type="GO" id="GO:0005576">
    <property type="term" value="C:extracellular region"/>
    <property type="evidence" value="ECO:0007669"/>
    <property type="project" value="UniProtKB-SubCell"/>
</dbReference>
<feature type="domain" description="Flagellin N-terminal" evidence="4">
    <location>
        <begin position="4"/>
        <end position="135"/>
    </location>
</feature>
<evidence type="ECO:0000259" key="5">
    <source>
        <dbReference type="Pfam" id="PF00700"/>
    </source>
</evidence>
<dbReference type="SUPFAM" id="SSF64518">
    <property type="entry name" value="Phase 1 flagellin"/>
    <property type="match status" value="1"/>
</dbReference>
<comment type="subcellular location">
    <subcellularLocation>
        <location evidence="3">Secreted</location>
    </subcellularLocation>
    <subcellularLocation>
        <location evidence="3">Bacterial flagellum</location>
    </subcellularLocation>
</comment>
<feature type="domain" description="Flagellin C-terminal" evidence="5">
    <location>
        <begin position="201"/>
        <end position="281"/>
    </location>
</feature>
<evidence type="ECO:0000313" key="9">
    <source>
        <dbReference type="Proteomes" id="UP000441586"/>
    </source>
</evidence>
<dbReference type="GO" id="GO:0009288">
    <property type="term" value="C:bacterial-type flagellum"/>
    <property type="evidence" value="ECO:0007669"/>
    <property type="project" value="UniProtKB-SubCell"/>
</dbReference>
<reference evidence="6 9" key="2">
    <citation type="submission" date="2019-12" db="EMBL/GenBank/DDBJ databases">
        <authorList>
            <person name="Zhang Y.-J."/>
        </authorList>
    </citation>
    <scope>NUCLEOTIDE SEQUENCE [LARGE SCALE GENOMIC DNA]</scope>
    <source>
        <strain evidence="6 9">H18S-6</strain>
    </source>
</reference>
<dbReference type="Proteomes" id="UP000441586">
    <property type="component" value="Unassembled WGS sequence"/>
</dbReference>
<gene>
    <name evidence="7" type="ORF">FEE96_06680</name>
    <name evidence="6" type="ORF">GP644_17625</name>
</gene>
<evidence type="ECO:0000313" key="6">
    <source>
        <dbReference type="EMBL" id="KAE9627915.1"/>
    </source>
</evidence>
<dbReference type="PANTHER" id="PTHR42792:SF2">
    <property type="entry name" value="FLAGELLIN"/>
    <property type="match status" value="1"/>
</dbReference>
<evidence type="ECO:0000313" key="7">
    <source>
        <dbReference type="EMBL" id="TLP67031.1"/>
    </source>
</evidence>
<keyword evidence="6" id="KW-0969">Cilium</keyword>
<dbReference type="Pfam" id="PF00669">
    <property type="entry name" value="Flagellin_N"/>
    <property type="match status" value="1"/>
</dbReference>
<dbReference type="EMBL" id="WSFO01000011">
    <property type="protein sequence ID" value="KAE9627915.1"/>
    <property type="molecule type" value="Genomic_DNA"/>
</dbReference>
<keyword evidence="8" id="KW-1185">Reference proteome</keyword>
<keyword evidence="3" id="KW-0964">Secreted</keyword>
<comment type="similarity">
    <text evidence="1 3">Belongs to the bacterial flagellin family.</text>
</comment>
<evidence type="ECO:0000256" key="2">
    <source>
        <dbReference type="ARBA" id="ARBA00023143"/>
    </source>
</evidence>
<dbReference type="EMBL" id="VAUA01000003">
    <property type="protein sequence ID" value="TLP67031.1"/>
    <property type="molecule type" value="Genomic_DNA"/>
</dbReference>
<name>A0A5R8ZMN6_9RHOB</name>
<dbReference type="PANTHER" id="PTHR42792">
    <property type="entry name" value="FLAGELLIN"/>
    <property type="match status" value="1"/>
</dbReference>
<evidence type="ECO:0000313" key="8">
    <source>
        <dbReference type="Proteomes" id="UP000305041"/>
    </source>
</evidence>
<evidence type="ECO:0000259" key="4">
    <source>
        <dbReference type="Pfam" id="PF00669"/>
    </source>
</evidence>
<keyword evidence="2 3" id="KW-0975">Bacterial flagellum</keyword>
<evidence type="ECO:0000256" key="1">
    <source>
        <dbReference type="ARBA" id="ARBA00005709"/>
    </source>
</evidence>
<dbReference type="Gene3D" id="1.20.1330.10">
    <property type="entry name" value="f41 fragment of flagellin, N-terminal domain"/>
    <property type="match status" value="1"/>
</dbReference>
<dbReference type="GO" id="GO:0005198">
    <property type="term" value="F:structural molecule activity"/>
    <property type="evidence" value="ECO:0007669"/>
    <property type="project" value="UniProtKB-UniRule"/>
</dbReference>
<evidence type="ECO:0000256" key="3">
    <source>
        <dbReference type="RuleBase" id="RU362073"/>
    </source>
</evidence>
<keyword evidence="6" id="KW-0282">Flagellum</keyword>
<comment type="function">
    <text evidence="3">Flagellin is the subunit protein which polymerizes to form the filaments of bacterial flagella.</text>
</comment>
<keyword evidence="6" id="KW-0966">Cell projection</keyword>